<dbReference type="GO" id="GO:0003899">
    <property type="term" value="F:DNA-directed RNA polymerase activity"/>
    <property type="evidence" value="ECO:0007669"/>
    <property type="project" value="InterPro"/>
</dbReference>
<protein>
    <submittedName>
        <fullName evidence="1">Uncharacterized protein</fullName>
    </submittedName>
</protein>
<reference evidence="1 2" key="1">
    <citation type="submission" date="2015-10" db="EMBL/GenBank/DDBJ databases">
        <title>Genome analyses suggest a sexual origin of heterokaryosis in a supposedly ancient asexual fungus.</title>
        <authorList>
            <person name="Ropars J."/>
            <person name="Sedzielewska K."/>
            <person name="Noel J."/>
            <person name="Charron P."/>
            <person name="Farinelli L."/>
            <person name="Marton T."/>
            <person name="Kruger M."/>
            <person name="Pelin A."/>
            <person name="Brachmann A."/>
            <person name="Corradi N."/>
        </authorList>
    </citation>
    <scope>NUCLEOTIDE SEQUENCE [LARGE SCALE GENOMIC DNA]</scope>
    <source>
        <strain evidence="1 2">A4</strain>
    </source>
</reference>
<accession>A0A2I1GF51</accession>
<evidence type="ECO:0000313" key="1">
    <source>
        <dbReference type="EMBL" id="PKY45247.1"/>
    </source>
</evidence>
<dbReference type="EMBL" id="LLXI01000369">
    <property type="protein sequence ID" value="PKY45247.1"/>
    <property type="molecule type" value="Genomic_DNA"/>
</dbReference>
<keyword evidence="2" id="KW-1185">Reference proteome</keyword>
<dbReference type="InterPro" id="IPR037034">
    <property type="entry name" value="RNA_pol_Rpb2_2_sf"/>
</dbReference>
<dbReference type="GO" id="GO:0003677">
    <property type="term" value="F:DNA binding"/>
    <property type="evidence" value="ECO:0007669"/>
    <property type="project" value="InterPro"/>
</dbReference>
<dbReference type="SUPFAM" id="SSF64484">
    <property type="entry name" value="beta and beta-prime subunits of DNA dependent RNA-polymerase"/>
    <property type="match status" value="1"/>
</dbReference>
<dbReference type="GO" id="GO:0006351">
    <property type="term" value="P:DNA-templated transcription"/>
    <property type="evidence" value="ECO:0007669"/>
    <property type="project" value="InterPro"/>
</dbReference>
<dbReference type="Gene3D" id="3.90.1110.10">
    <property type="entry name" value="RNA polymerase Rpb2, domain 2"/>
    <property type="match status" value="1"/>
</dbReference>
<dbReference type="Proteomes" id="UP000234323">
    <property type="component" value="Unassembled WGS sequence"/>
</dbReference>
<proteinExistence type="predicted"/>
<evidence type="ECO:0000313" key="2">
    <source>
        <dbReference type="Proteomes" id="UP000234323"/>
    </source>
</evidence>
<dbReference type="VEuPathDB" id="FungiDB:RhiirFUN_013313"/>
<dbReference type="VEuPathDB" id="FungiDB:FUN_016586"/>
<sequence>MFDEDDLKYDPEETSYDVEKIPVMLKLTFYVLQEAFAVQSMEVVADWIGYRGTATGIMRDKHIKYAKDILDILQKELLLYISTEYGCEKRKAFFLGAIKERAGLAEPAHKLILWQVNIPENENHVQNIDKERLSNFMLTKDISAYLKKCIDSNHEFNLNLAIKAQTITNGLKYFLATGNWKTKKGYATDSQNLEDGKTSITDYVKDYCSGIID</sequence>
<name>A0A2I1GF51_9GLOM</name>
<comment type="caution">
    <text evidence="1">The sequence shown here is derived from an EMBL/GenBank/DDBJ whole genome shotgun (WGS) entry which is preliminary data.</text>
</comment>
<gene>
    <name evidence="1" type="ORF">RhiirA4_459771</name>
</gene>
<dbReference type="AlphaFoldDB" id="A0A2I1GF51"/>
<organism evidence="1 2">
    <name type="scientific">Rhizophagus irregularis</name>
    <dbReference type="NCBI Taxonomy" id="588596"/>
    <lineage>
        <taxon>Eukaryota</taxon>
        <taxon>Fungi</taxon>
        <taxon>Fungi incertae sedis</taxon>
        <taxon>Mucoromycota</taxon>
        <taxon>Glomeromycotina</taxon>
        <taxon>Glomeromycetes</taxon>
        <taxon>Glomerales</taxon>
        <taxon>Glomeraceae</taxon>
        <taxon>Rhizophagus</taxon>
    </lineage>
</organism>